<dbReference type="InterPro" id="IPR001387">
    <property type="entry name" value="Cro/C1-type_HTH"/>
</dbReference>
<dbReference type="Pfam" id="PF01381">
    <property type="entry name" value="HTH_3"/>
    <property type="match status" value="1"/>
</dbReference>
<feature type="domain" description="HTH cro/C1-type" evidence="5">
    <location>
        <begin position="8"/>
        <end position="63"/>
    </location>
</feature>
<keyword evidence="1" id="KW-0805">Transcription regulation</keyword>
<name>A0AAE3H588_9BACT</name>
<dbReference type="EMBL" id="RJUF01000180">
    <property type="protein sequence ID" value="MCP9765167.1"/>
    <property type="molecule type" value="Genomic_DNA"/>
</dbReference>
<reference evidence="6 7" key="1">
    <citation type="submission" date="2018-11" db="EMBL/GenBank/DDBJ databases">
        <title>Novel bacteria species description.</title>
        <authorList>
            <person name="Han J.-H."/>
        </authorList>
    </citation>
    <scope>NUCLEOTIDE SEQUENCE [LARGE SCALE GENOMIC DNA]</scope>
    <source>
        <strain evidence="6 7">KCTC23259</strain>
    </source>
</reference>
<dbReference type="GO" id="GO:0003677">
    <property type="term" value="F:DNA binding"/>
    <property type="evidence" value="ECO:0007669"/>
    <property type="project" value="UniProtKB-KW"/>
</dbReference>
<keyword evidence="3" id="KW-0804">Transcription</keyword>
<dbReference type="SUPFAM" id="SSF47413">
    <property type="entry name" value="lambda repressor-like DNA-binding domains"/>
    <property type="match status" value="1"/>
</dbReference>
<evidence type="ECO:0000259" key="5">
    <source>
        <dbReference type="PROSITE" id="PS50943"/>
    </source>
</evidence>
<dbReference type="SMART" id="SM00530">
    <property type="entry name" value="HTH_XRE"/>
    <property type="match status" value="1"/>
</dbReference>
<dbReference type="InterPro" id="IPR010982">
    <property type="entry name" value="Lambda_DNA-bd_dom_sf"/>
</dbReference>
<dbReference type="AlphaFoldDB" id="A0AAE3H588"/>
<dbReference type="Gene3D" id="1.10.260.40">
    <property type="entry name" value="lambda repressor-like DNA-binding domains"/>
    <property type="match status" value="1"/>
</dbReference>
<feature type="coiled-coil region" evidence="4">
    <location>
        <begin position="97"/>
        <end position="124"/>
    </location>
</feature>
<evidence type="ECO:0000256" key="3">
    <source>
        <dbReference type="ARBA" id="ARBA00023163"/>
    </source>
</evidence>
<evidence type="ECO:0000256" key="4">
    <source>
        <dbReference type="SAM" id="Coils"/>
    </source>
</evidence>
<evidence type="ECO:0000256" key="1">
    <source>
        <dbReference type="ARBA" id="ARBA00023015"/>
    </source>
</evidence>
<dbReference type="Proteomes" id="UP001204144">
    <property type="component" value="Unassembled WGS sequence"/>
</dbReference>
<proteinExistence type="predicted"/>
<keyword evidence="7" id="KW-1185">Reference proteome</keyword>
<sequence length="129" mass="14671">MSDFKERLAKLMKERNFNSSTLGEALGYKSTSTVLKWISGKGMPDLHKIQDLAKTLDVDPAYLLFGTQPPKQYATEQKLGQFLEPNTPYGISPEELIEFYKWKANKATEEAQRANLQVERLKSTEVDAK</sequence>
<dbReference type="RefSeq" id="WP_255038859.1">
    <property type="nucleotide sequence ID" value="NZ_RJUF01000180.1"/>
</dbReference>
<evidence type="ECO:0000313" key="6">
    <source>
        <dbReference type="EMBL" id="MCP9765167.1"/>
    </source>
</evidence>
<gene>
    <name evidence="6" type="ORF">EGI31_19710</name>
</gene>
<keyword evidence="2" id="KW-0238">DNA-binding</keyword>
<comment type="caution">
    <text evidence="6">The sequence shown here is derived from an EMBL/GenBank/DDBJ whole genome shotgun (WGS) entry which is preliminary data.</text>
</comment>
<dbReference type="PANTHER" id="PTHR40661:SF3">
    <property type="entry name" value="FELS-1 PROPHAGE TRANSCRIPTIONAL REGULATOR"/>
    <property type="match status" value="1"/>
</dbReference>
<dbReference type="PROSITE" id="PS50943">
    <property type="entry name" value="HTH_CROC1"/>
    <property type="match status" value="1"/>
</dbReference>
<protein>
    <submittedName>
        <fullName evidence="6">XRE family transcriptional regulator</fullName>
    </submittedName>
</protein>
<keyword evidence="4" id="KW-0175">Coiled coil</keyword>
<organism evidence="6 7">
    <name type="scientific">Lacihabitans soyangensis</name>
    <dbReference type="NCBI Taxonomy" id="869394"/>
    <lineage>
        <taxon>Bacteria</taxon>
        <taxon>Pseudomonadati</taxon>
        <taxon>Bacteroidota</taxon>
        <taxon>Cytophagia</taxon>
        <taxon>Cytophagales</taxon>
        <taxon>Leadbetterellaceae</taxon>
        <taxon>Lacihabitans</taxon>
    </lineage>
</organism>
<dbReference type="CDD" id="cd00093">
    <property type="entry name" value="HTH_XRE"/>
    <property type="match status" value="1"/>
</dbReference>
<evidence type="ECO:0000256" key="2">
    <source>
        <dbReference type="ARBA" id="ARBA00023125"/>
    </source>
</evidence>
<accession>A0AAE3H588</accession>
<evidence type="ECO:0000313" key="7">
    <source>
        <dbReference type="Proteomes" id="UP001204144"/>
    </source>
</evidence>
<dbReference type="PANTHER" id="PTHR40661">
    <property type="match status" value="1"/>
</dbReference>